<evidence type="ECO:0000256" key="1">
    <source>
        <dbReference type="SAM" id="MobiDB-lite"/>
    </source>
</evidence>
<dbReference type="Proteomes" id="UP000761264">
    <property type="component" value="Unassembled WGS sequence"/>
</dbReference>
<accession>A0A967EY17</accession>
<organism evidence="2 3">
    <name type="scientific">Pelagibius litoralis</name>
    <dbReference type="NCBI Taxonomy" id="374515"/>
    <lineage>
        <taxon>Bacteria</taxon>
        <taxon>Pseudomonadati</taxon>
        <taxon>Pseudomonadota</taxon>
        <taxon>Alphaproteobacteria</taxon>
        <taxon>Rhodospirillales</taxon>
        <taxon>Rhodovibrionaceae</taxon>
        <taxon>Pelagibius</taxon>
    </lineage>
</organism>
<protein>
    <submittedName>
        <fullName evidence="2">DUF3553 domain-containing protein</fullName>
    </submittedName>
</protein>
<dbReference type="EMBL" id="JAAQPH010000009">
    <property type="protein sequence ID" value="NIA69505.1"/>
    <property type="molecule type" value="Genomic_DNA"/>
</dbReference>
<sequence>MALDLSTGHLSPGMRVRHPERPDWGIGQIQSVVSTRVTVNFENAGKLLIIATEVDLEVVGDDRA</sequence>
<comment type="caution">
    <text evidence="2">The sequence shown here is derived from an EMBL/GenBank/DDBJ whole genome shotgun (WGS) entry which is preliminary data.</text>
</comment>
<evidence type="ECO:0000313" key="3">
    <source>
        <dbReference type="Proteomes" id="UP000761264"/>
    </source>
</evidence>
<name>A0A967EY17_9PROT</name>
<evidence type="ECO:0000313" key="2">
    <source>
        <dbReference type="EMBL" id="NIA69505.1"/>
    </source>
</evidence>
<dbReference type="InterPro" id="IPR021938">
    <property type="entry name" value="DUF3553"/>
</dbReference>
<dbReference type="Pfam" id="PF12073">
    <property type="entry name" value="DUF3553"/>
    <property type="match status" value="1"/>
</dbReference>
<reference evidence="2" key="1">
    <citation type="submission" date="2020-03" db="EMBL/GenBank/DDBJ databases">
        <title>Genome of Pelagibius litoralis DSM 21314T.</title>
        <authorList>
            <person name="Wang G."/>
        </authorList>
    </citation>
    <scope>NUCLEOTIDE SEQUENCE</scope>
    <source>
        <strain evidence="2">DSM 21314</strain>
    </source>
</reference>
<dbReference type="AlphaFoldDB" id="A0A967EY17"/>
<dbReference type="RefSeq" id="WP_167225185.1">
    <property type="nucleotide sequence ID" value="NZ_JAAQPH010000009.1"/>
</dbReference>
<keyword evidence="3" id="KW-1185">Reference proteome</keyword>
<proteinExistence type="predicted"/>
<feature type="region of interest" description="Disordered" evidence="1">
    <location>
        <begin position="1"/>
        <end position="22"/>
    </location>
</feature>
<gene>
    <name evidence="2" type="ORF">HBA54_12965</name>
</gene>